<feature type="domain" description="TF-B3" evidence="6">
    <location>
        <begin position="49"/>
        <end position="144"/>
    </location>
</feature>
<dbReference type="EMBL" id="BMAC01000329">
    <property type="protein sequence ID" value="GFP93914.1"/>
    <property type="molecule type" value="Genomic_DNA"/>
</dbReference>
<dbReference type="SUPFAM" id="SSF101936">
    <property type="entry name" value="DNA-binding pseudobarrel domain"/>
    <property type="match status" value="1"/>
</dbReference>
<gene>
    <name evidence="7" type="ORF">PHJA_001535700</name>
</gene>
<comment type="caution">
    <text evidence="7">The sequence shown here is derived from an EMBL/GenBank/DDBJ whole genome shotgun (WGS) entry which is preliminary data.</text>
</comment>
<dbReference type="Pfam" id="PF02362">
    <property type="entry name" value="B3"/>
    <property type="match status" value="1"/>
</dbReference>
<keyword evidence="5" id="KW-0539">Nucleus</keyword>
<dbReference type="GO" id="GO:0005634">
    <property type="term" value="C:nucleus"/>
    <property type="evidence" value="ECO:0007669"/>
    <property type="project" value="UniProtKB-SubCell"/>
</dbReference>
<dbReference type="InterPro" id="IPR015300">
    <property type="entry name" value="DNA-bd_pseudobarrel_sf"/>
</dbReference>
<dbReference type="PANTHER" id="PTHR31391">
    <property type="entry name" value="B3 DOMAIN-CONTAINING PROTEIN OS11G0197600-RELATED"/>
    <property type="match status" value="1"/>
</dbReference>
<evidence type="ECO:0000313" key="8">
    <source>
        <dbReference type="Proteomes" id="UP000653305"/>
    </source>
</evidence>
<keyword evidence="8" id="KW-1185">Reference proteome</keyword>
<keyword evidence="2" id="KW-0805">Transcription regulation</keyword>
<dbReference type="InterPro" id="IPR003340">
    <property type="entry name" value="B3_DNA-bd"/>
</dbReference>
<evidence type="ECO:0000313" key="7">
    <source>
        <dbReference type="EMBL" id="GFP93914.1"/>
    </source>
</evidence>
<accession>A0A830CC43</accession>
<evidence type="ECO:0000256" key="4">
    <source>
        <dbReference type="ARBA" id="ARBA00023163"/>
    </source>
</evidence>
<dbReference type="SMART" id="SM01019">
    <property type="entry name" value="B3"/>
    <property type="match status" value="1"/>
</dbReference>
<evidence type="ECO:0000259" key="6">
    <source>
        <dbReference type="PROSITE" id="PS50863"/>
    </source>
</evidence>
<sequence>MSTPSKDDFVAVKKEIFNTTENEENPEALPVTSSLAAEEDEIYYLTEKVPFFDVVLSKSHVNQLNLPVSGVSLLPRTAVPVVLRHGGKNWTVQYNGDSLRPRFDCKWKYFVIDNKLKQGDACVFEAIDPSPKNLTFKVHILRGELPPEMLALVDIRGKTSESPIVID</sequence>
<dbReference type="PROSITE" id="PS50863">
    <property type="entry name" value="B3"/>
    <property type="match status" value="1"/>
</dbReference>
<evidence type="ECO:0000256" key="2">
    <source>
        <dbReference type="ARBA" id="ARBA00023015"/>
    </source>
</evidence>
<dbReference type="CDD" id="cd10017">
    <property type="entry name" value="B3_DNA"/>
    <property type="match status" value="1"/>
</dbReference>
<name>A0A830CC43_9LAMI</name>
<keyword evidence="4" id="KW-0804">Transcription</keyword>
<comment type="subcellular location">
    <subcellularLocation>
        <location evidence="1">Nucleus</location>
    </subcellularLocation>
</comment>
<dbReference type="OrthoDB" id="896269at2759"/>
<dbReference type="InterPro" id="IPR044837">
    <property type="entry name" value="REM16-like"/>
</dbReference>
<dbReference type="GO" id="GO:0003677">
    <property type="term" value="F:DNA binding"/>
    <property type="evidence" value="ECO:0007669"/>
    <property type="project" value="UniProtKB-KW"/>
</dbReference>
<dbReference type="AlphaFoldDB" id="A0A830CC43"/>
<dbReference type="PANTHER" id="PTHR31391:SF64">
    <property type="entry name" value="B3 DOMAIN-CONTAINING PROTEIN OS06G0112300"/>
    <property type="match status" value="1"/>
</dbReference>
<evidence type="ECO:0000256" key="3">
    <source>
        <dbReference type="ARBA" id="ARBA00023125"/>
    </source>
</evidence>
<proteinExistence type="predicted"/>
<evidence type="ECO:0000256" key="5">
    <source>
        <dbReference type="ARBA" id="ARBA00023242"/>
    </source>
</evidence>
<protein>
    <submittedName>
        <fullName evidence="7">B3 domain-containing protein os04g0386900</fullName>
    </submittedName>
</protein>
<organism evidence="7 8">
    <name type="scientific">Phtheirospermum japonicum</name>
    <dbReference type="NCBI Taxonomy" id="374723"/>
    <lineage>
        <taxon>Eukaryota</taxon>
        <taxon>Viridiplantae</taxon>
        <taxon>Streptophyta</taxon>
        <taxon>Embryophyta</taxon>
        <taxon>Tracheophyta</taxon>
        <taxon>Spermatophyta</taxon>
        <taxon>Magnoliopsida</taxon>
        <taxon>eudicotyledons</taxon>
        <taxon>Gunneridae</taxon>
        <taxon>Pentapetalae</taxon>
        <taxon>asterids</taxon>
        <taxon>lamiids</taxon>
        <taxon>Lamiales</taxon>
        <taxon>Orobanchaceae</taxon>
        <taxon>Orobanchaceae incertae sedis</taxon>
        <taxon>Phtheirospermum</taxon>
    </lineage>
</organism>
<dbReference type="Proteomes" id="UP000653305">
    <property type="component" value="Unassembled WGS sequence"/>
</dbReference>
<reference evidence="7" key="1">
    <citation type="submission" date="2020-07" db="EMBL/GenBank/DDBJ databases">
        <title>Ethylene signaling mediates host invasion by parasitic plants.</title>
        <authorList>
            <person name="Yoshida S."/>
        </authorList>
    </citation>
    <scope>NUCLEOTIDE SEQUENCE</scope>
    <source>
        <strain evidence="7">Okayama</strain>
    </source>
</reference>
<dbReference type="Gene3D" id="2.40.330.10">
    <property type="entry name" value="DNA-binding pseudobarrel domain"/>
    <property type="match status" value="1"/>
</dbReference>
<keyword evidence="3" id="KW-0238">DNA-binding</keyword>
<evidence type="ECO:0000256" key="1">
    <source>
        <dbReference type="ARBA" id="ARBA00004123"/>
    </source>
</evidence>